<keyword evidence="1" id="KW-0812">Transmembrane</keyword>
<accession>A0A811US59</accession>
<feature type="transmembrane region" description="Helical" evidence="1">
    <location>
        <begin position="21"/>
        <end position="39"/>
    </location>
</feature>
<evidence type="ECO:0000313" key="3">
    <source>
        <dbReference type="Proteomes" id="UP000606786"/>
    </source>
</evidence>
<keyword evidence="1" id="KW-0472">Membrane</keyword>
<evidence type="ECO:0000313" key="2">
    <source>
        <dbReference type="EMBL" id="CAD6999833.1"/>
    </source>
</evidence>
<reference evidence="2" key="1">
    <citation type="submission" date="2020-11" db="EMBL/GenBank/DDBJ databases">
        <authorList>
            <person name="Whitehead M."/>
        </authorList>
    </citation>
    <scope>NUCLEOTIDE SEQUENCE</scope>
    <source>
        <strain evidence="2">EGII</strain>
    </source>
</reference>
<name>A0A811US59_CERCA</name>
<proteinExistence type="predicted"/>
<dbReference type="EMBL" id="CAJHJT010000012">
    <property type="protein sequence ID" value="CAD6999833.1"/>
    <property type="molecule type" value="Genomic_DNA"/>
</dbReference>
<keyword evidence="1" id="KW-1133">Transmembrane helix</keyword>
<gene>
    <name evidence="2" type="ORF">CCAP1982_LOCUS8344</name>
</gene>
<keyword evidence="3" id="KW-1185">Reference proteome</keyword>
<sequence length="124" mass="14525">MATEKKLGPQNFPVSLLCANIYMYIHIVSSLLQVSLLFLRTLRILHCFMAPCHFRCLDFTYFCAFLSPQDARSCLAQLCCESEVFIYLKCTDCGKFQYFPLQFLLYTTFLRHSQADLMENVKFF</sequence>
<dbReference type="Proteomes" id="UP000606786">
    <property type="component" value="Unassembled WGS sequence"/>
</dbReference>
<organism evidence="2 3">
    <name type="scientific">Ceratitis capitata</name>
    <name type="common">Mediterranean fruit fly</name>
    <name type="synonym">Tephritis capitata</name>
    <dbReference type="NCBI Taxonomy" id="7213"/>
    <lineage>
        <taxon>Eukaryota</taxon>
        <taxon>Metazoa</taxon>
        <taxon>Ecdysozoa</taxon>
        <taxon>Arthropoda</taxon>
        <taxon>Hexapoda</taxon>
        <taxon>Insecta</taxon>
        <taxon>Pterygota</taxon>
        <taxon>Neoptera</taxon>
        <taxon>Endopterygota</taxon>
        <taxon>Diptera</taxon>
        <taxon>Brachycera</taxon>
        <taxon>Muscomorpha</taxon>
        <taxon>Tephritoidea</taxon>
        <taxon>Tephritidae</taxon>
        <taxon>Ceratitis</taxon>
        <taxon>Ceratitis</taxon>
    </lineage>
</organism>
<dbReference type="AlphaFoldDB" id="A0A811US59"/>
<evidence type="ECO:0000256" key="1">
    <source>
        <dbReference type="SAM" id="Phobius"/>
    </source>
</evidence>
<protein>
    <submittedName>
        <fullName evidence="2">(Mediterranean fruit fly) hypothetical protein</fullName>
    </submittedName>
</protein>
<comment type="caution">
    <text evidence="2">The sequence shown here is derived from an EMBL/GenBank/DDBJ whole genome shotgun (WGS) entry which is preliminary data.</text>
</comment>